<reference evidence="1 2" key="1">
    <citation type="submission" date="2016-03" db="EMBL/GenBank/DDBJ databases">
        <title>Characterization of pf16 and phiPMW: Two novel phages infecting Pseudomonas putida PpG1.</title>
        <authorList>
            <person name="Magill D.J."/>
            <person name="Krylov V.N."/>
            <person name="Allen C.C.R."/>
            <person name="McGrath J.W."/>
            <person name="Quinn J.P."/>
            <person name="Kulakov L.A."/>
        </authorList>
    </citation>
    <scope>NUCLEOTIDE SEQUENCE [LARGE SCALE GENOMIC DNA]</scope>
</reference>
<protein>
    <submittedName>
        <fullName evidence="1">Uncharacterized protein</fullName>
    </submittedName>
</protein>
<name>A0A1S5R1C2_9CAUD</name>
<evidence type="ECO:0000313" key="1">
    <source>
        <dbReference type="EMBL" id="ANA49178.1"/>
    </source>
</evidence>
<dbReference type="EMBL" id="KU862660">
    <property type="protein sequence ID" value="ANA49178.1"/>
    <property type="molecule type" value="Genomic_DNA"/>
</dbReference>
<accession>A0A1S5R1C2</accession>
<organism evidence="1 2">
    <name type="scientific">Pseudomonas phage phiPMW</name>
    <dbReference type="NCBI Taxonomy" id="1815582"/>
    <lineage>
        <taxon>Viruses</taxon>
        <taxon>Duplodnaviria</taxon>
        <taxon>Heunggongvirae</taxon>
        <taxon>Uroviricota</taxon>
        <taxon>Caudoviricetes</taxon>
        <taxon>Plaisancevirus</taxon>
        <taxon>Plaisancevirus PMW</taxon>
    </lineage>
</organism>
<evidence type="ECO:0000313" key="2">
    <source>
        <dbReference type="Proteomes" id="UP000223738"/>
    </source>
</evidence>
<keyword evidence="2" id="KW-1185">Reference proteome</keyword>
<proteinExistence type="predicted"/>
<sequence>MKTITFAVLMVVGIVAGMNTFGRAAINDYNSAKVAEEYTQRKATQLAEDIKACASGKTTLIMVAGKFCHKG</sequence>
<gene>
    <name evidence="1" type="ORF">PMW_53</name>
</gene>
<dbReference type="Proteomes" id="UP000223738">
    <property type="component" value="Segment"/>
</dbReference>